<organism evidence="5 6">
    <name type="scientific">Kocuria aegyptia</name>
    <dbReference type="NCBI Taxonomy" id="330943"/>
    <lineage>
        <taxon>Bacteria</taxon>
        <taxon>Bacillati</taxon>
        <taxon>Actinomycetota</taxon>
        <taxon>Actinomycetes</taxon>
        <taxon>Micrococcales</taxon>
        <taxon>Micrococcaceae</taxon>
        <taxon>Kocuria</taxon>
    </lineage>
</organism>
<evidence type="ECO:0000259" key="3">
    <source>
        <dbReference type="Pfam" id="PF01757"/>
    </source>
</evidence>
<sequence length="698" mass="75993">MSRLLPADPSPRVASSTVPPAGAAEPAHRFRPEVQGLRTVAVLLVAVYHVWIGGVSGGVDVFLFISAFLMTLSFVRRLEAGKGPQLGRYWTRTFSRLLPPVVVTVLGTLVLVRMLFPSDRWYAAIEEAAATVLYSQNWVLAFNAVDYYAADTSRASPFQHFWSLSVQGQVFLLWPLLLALCGLIARRTRWSVATAATGVFGTVFLASFAFSVVSTGSEQAFAYFDTRARLWEFALGSLLALAVLRGVTLPGALRLLLGWTGLVAIAVCGLVLDVQGSFPGWAALWPLTGAALVILAGHTGDPRGADALLSRRPLLVLGEASYAVYLVHWPVLVTYLVVTDRAKATLLHGLLILLGSIVLGVLVHRLVERPLRPRTGPRASLHQLGLVVLCVALVLVPAAGARVVLDRHAQEAAERAVLENPGAAVLTGDPTWERDPQVPTIPDPLVREGQWSELPEPCDAATEEWFDGYKVACSTLPVDPDAEVDAMVVGNSHAEQWLPAFQRVAEDRGWNLVSVIRGACRFQPVETTDNTECQELIELTDQYIEDHGIDVVLTTSTVTADEGPGEQVAPGFAQVLDDLGERGITVVGIRDNPRFSFNMVACIDQDGPDAERCNPPRAQKLAPRNPADALTGRHRNFVSVDMSDWICPDGTCPSRIGNRWVYMDDNHMPRDYVVTMVPAFAEQFDRQFGQRARPLPGG</sequence>
<reference evidence="5 6" key="1">
    <citation type="journal article" date="2019" name="Int. J. Syst. Evol. Microbiol.">
        <title>The Global Catalogue of Microorganisms (GCM) 10K type strain sequencing project: providing services to taxonomists for standard genome sequencing and annotation.</title>
        <authorList>
            <consortium name="The Broad Institute Genomics Platform"/>
            <consortium name="The Broad Institute Genome Sequencing Center for Infectious Disease"/>
            <person name="Wu L."/>
            <person name="Ma J."/>
        </authorList>
    </citation>
    <scope>NUCLEOTIDE SEQUENCE [LARGE SCALE GENOMIC DNA]</scope>
    <source>
        <strain evidence="5 6">JCM 14735</strain>
    </source>
</reference>
<feature type="transmembrane region" description="Helical" evidence="2">
    <location>
        <begin position="97"/>
        <end position="116"/>
    </location>
</feature>
<dbReference type="Pfam" id="PF01757">
    <property type="entry name" value="Acyl_transf_3"/>
    <property type="match status" value="1"/>
</dbReference>
<proteinExistence type="predicted"/>
<feature type="transmembrane region" description="Helical" evidence="2">
    <location>
        <begin position="344"/>
        <end position="363"/>
    </location>
</feature>
<accession>A0ABN2KPR6</accession>
<evidence type="ECO:0000313" key="5">
    <source>
        <dbReference type="EMBL" id="GAA1762084.1"/>
    </source>
</evidence>
<protein>
    <submittedName>
        <fullName evidence="5">Acyltransferase family protein</fullName>
    </submittedName>
</protein>
<feature type="transmembrane region" description="Helical" evidence="2">
    <location>
        <begin position="192"/>
        <end position="210"/>
    </location>
</feature>
<comment type="caution">
    <text evidence="5">The sequence shown here is derived from an EMBL/GenBank/DDBJ whole genome shotgun (WGS) entry which is preliminary data.</text>
</comment>
<feature type="transmembrane region" description="Helical" evidence="2">
    <location>
        <begin position="255"/>
        <end position="272"/>
    </location>
</feature>
<keyword evidence="2" id="KW-1133">Transmembrane helix</keyword>
<feature type="transmembrane region" description="Helical" evidence="2">
    <location>
        <begin position="278"/>
        <end position="299"/>
    </location>
</feature>
<name>A0ABN2KPR6_9MICC</name>
<keyword evidence="2" id="KW-0472">Membrane</keyword>
<gene>
    <name evidence="5" type="ORF">GCM10009767_21230</name>
</gene>
<dbReference type="PANTHER" id="PTHR23028">
    <property type="entry name" value="ACETYLTRANSFERASE"/>
    <property type="match status" value="1"/>
</dbReference>
<dbReference type="Pfam" id="PF19040">
    <property type="entry name" value="SGNH"/>
    <property type="match status" value="1"/>
</dbReference>
<dbReference type="EMBL" id="BAAAOA010000024">
    <property type="protein sequence ID" value="GAA1762084.1"/>
    <property type="molecule type" value="Genomic_DNA"/>
</dbReference>
<evidence type="ECO:0000259" key="4">
    <source>
        <dbReference type="Pfam" id="PF19040"/>
    </source>
</evidence>
<dbReference type="InterPro" id="IPR043968">
    <property type="entry name" value="SGNH"/>
</dbReference>
<keyword evidence="5" id="KW-0012">Acyltransferase</keyword>
<feature type="domain" description="SGNH" evidence="4">
    <location>
        <begin position="471"/>
        <end position="681"/>
    </location>
</feature>
<dbReference type="GO" id="GO:0016746">
    <property type="term" value="F:acyltransferase activity"/>
    <property type="evidence" value="ECO:0007669"/>
    <property type="project" value="UniProtKB-KW"/>
</dbReference>
<keyword evidence="5" id="KW-0808">Transferase</keyword>
<feature type="transmembrane region" description="Helical" evidence="2">
    <location>
        <begin position="384"/>
        <end position="405"/>
    </location>
</feature>
<dbReference type="InterPro" id="IPR002656">
    <property type="entry name" value="Acyl_transf_3_dom"/>
</dbReference>
<keyword evidence="6" id="KW-1185">Reference proteome</keyword>
<feature type="transmembrane region" description="Helical" evidence="2">
    <location>
        <begin position="230"/>
        <end position="248"/>
    </location>
</feature>
<keyword evidence="2" id="KW-0812">Transmembrane</keyword>
<feature type="transmembrane region" description="Helical" evidence="2">
    <location>
        <begin position="166"/>
        <end position="185"/>
    </location>
</feature>
<dbReference type="InterPro" id="IPR050879">
    <property type="entry name" value="Acyltransferase_3"/>
</dbReference>
<evidence type="ECO:0000313" key="6">
    <source>
        <dbReference type="Proteomes" id="UP001501204"/>
    </source>
</evidence>
<feature type="transmembrane region" description="Helical" evidence="2">
    <location>
        <begin position="58"/>
        <end position="76"/>
    </location>
</feature>
<dbReference type="PANTHER" id="PTHR23028:SF53">
    <property type="entry name" value="ACYL_TRANSF_3 DOMAIN-CONTAINING PROTEIN"/>
    <property type="match status" value="1"/>
</dbReference>
<dbReference type="RefSeq" id="WP_344122309.1">
    <property type="nucleotide sequence ID" value="NZ_BAAAOA010000024.1"/>
</dbReference>
<evidence type="ECO:0000256" key="2">
    <source>
        <dbReference type="SAM" id="Phobius"/>
    </source>
</evidence>
<feature type="domain" description="Acyltransferase 3" evidence="3">
    <location>
        <begin position="33"/>
        <end position="364"/>
    </location>
</feature>
<evidence type="ECO:0000256" key="1">
    <source>
        <dbReference type="SAM" id="MobiDB-lite"/>
    </source>
</evidence>
<dbReference type="Proteomes" id="UP001501204">
    <property type="component" value="Unassembled WGS sequence"/>
</dbReference>
<feature type="transmembrane region" description="Helical" evidence="2">
    <location>
        <begin position="320"/>
        <end position="338"/>
    </location>
</feature>
<feature type="region of interest" description="Disordered" evidence="1">
    <location>
        <begin position="1"/>
        <end position="24"/>
    </location>
</feature>